<feature type="site" description="Important for catalytic activity and assists the phosphoryl transfer reaction to Asp8 by balancing charge and orienting the reacting groups" evidence="5">
    <location>
        <position position="146"/>
    </location>
</feature>
<comment type="cofactor">
    <cofactor evidence="4">
        <name>Mg(2+)</name>
        <dbReference type="ChEBI" id="CHEBI:18420"/>
    </cofactor>
    <text evidence="4">Binds 2 magnesium ions per subunit.</text>
</comment>
<dbReference type="PRINTS" id="PR00413">
    <property type="entry name" value="HADHALOGNASE"/>
</dbReference>
<evidence type="ECO:0000256" key="1">
    <source>
        <dbReference type="ARBA" id="ARBA00006171"/>
    </source>
</evidence>
<dbReference type="InterPro" id="IPR023198">
    <property type="entry name" value="PGP-like_dom2"/>
</dbReference>
<feature type="binding site" evidence="3">
    <location>
        <begin position="10"/>
        <end position="12"/>
    </location>
    <ligand>
        <name>substrate</name>
    </ligand>
</feature>
<dbReference type="PANTHER" id="PTHR18901">
    <property type="entry name" value="2-DEOXYGLUCOSE-6-PHOSPHATE PHOSPHATASE 2"/>
    <property type="match status" value="1"/>
</dbReference>
<dbReference type="Gene3D" id="1.10.150.240">
    <property type="entry name" value="Putative phosphatase, domain 2"/>
    <property type="match status" value="1"/>
</dbReference>
<accession>A0A3N1NSC2</accession>
<dbReference type="SUPFAM" id="SSF56784">
    <property type="entry name" value="HAD-like"/>
    <property type="match status" value="1"/>
</dbReference>
<organism evidence="6 7">
    <name type="scientific">Marinimicrobium koreense</name>
    <dbReference type="NCBI Taxonomy" id="306545"/>
    <lineage>
        <taxon>Bacteria</taxon>
        <taxon>Pseudomonadati</taxon>
        <taxon>Pseudomonadota</taxon>
        <taxon>Gammaproteobacteria</taxon>
        <taxon>Cellvibrionales</taxon>
        <taxon>Cellvibrionaceae</taxon>
        <taxon>Marinimicrobium</taxon>
    </lineage>
</organism>
<evidence type="ECO:0000256" key="2">
    <source>
        <dbReference type="PIRSR" id="PIRSR610972-1"/>
    </source>
</evidence>
<evidence type="ECO:0000256" key="3">
    <source>
        <dbReference type="PIRSR" id="PIRSR610972-2"/>
    </source>
</evidence>
<dbReference type="NCBIfam" id="TIGR02009">
    <property type="entry name" value="PGMB-YQAB-SF"/>
    <property type="match status" value="1"/>
</dbReference>
<dbReference type="EMBL" id="RJUK01000002">
    <property type="protein sequence ID" value="ROQ18321.1"/>
    <property type="molecule type" value="Genomic_DNA"/>
</dbReference>
<dbReference type="Proteomes" id="UP000273643">
    <property type="component" value="Unassembled WGS sequence"/>
</dbReference>
<dbReference type="OrthoDB" id="9800058at2"/>
<dbReference type="PANTHER" id="PTHR18901:SF38">
    <property type="entry name" value="PSEUDOURIDINE-5'-PHOSPHATASE"/>
    <property type="match status" value="1"/>
</dbReference>
<dbReference type="SFLD" id="SFLDG01135">
    <property type="entry name" value="C1.5.6:_HAD__Beta-PGM__Phospha"/>
    <property type="match status" value="1"/>
</dbReference>
<dbReference type="Pfam" id="PF00702">
    <property type="entry name" value="Hydrolase"/>
    <property type="match status" value="1"/>
</dbReference>
<feature type="binding site" evidence="3">
    <location>
        <begin position="45"/>
        <end position="50"/>
    </location>
    <ligand>
        <name>substrate</name>
    </ligand>
</feature>
<dbReference type="InterPro" id="IPR023214">
    <property type="entry name" value="HAD_sf"/>
</dbReference>
<keyword evidence="4" id="KW-0479">Metal-binding</keyword>
<evidence type="ECO:0000256" key="5">
    <source>
        <dbReference type="PIRSR" id="PIRSR610972-4"/>
    </source>
</evidence>
<evidence type="ECO:0000256" key="4">
    <source>
        <dbReference type="PIRSR" id="PIRSR610972-3"/>
    </source>
</evidence>
<keyword evidence="4" id="KW-0460">Magnesium</keyword>
<dbReference type="CDD" id="cd02598">
    <property type="entry name" value="HAD_BPGM"/>
    <property type="match status" value="1"/>
</dbReference>
<feature type="binding site" evidence="4">
    <location>
        <position position="170"/>
    </location>
    <ligand>
        <name>Mg(2+)</name>
        <dbReference type="ChEBI" id="CHEBI:18420"/>
    </ligand>
</feature>
<dbReference type="RefSeq" id="WP_123638966.1">
    <property type="nucleotide sequence ID" value="NZ_JBHYFO010000018.1"/>
</dbReference>
<dbReference type="GO" id="GO:0005975">
    <property type="term" value="P:carbohydrate metabolic process"/>
    <property type="evidence" value="ECO:0007669"/>
    <property type="project" value="InterPro"/>
</dbReference>
<feature type="binding site" evidence="3">
    <location>
        <position position="26"/>
    </location>
    <ligand>
        <name>substrate</name>
    </ligand>
</feature>
<dbReference type="NCBIfam" id="TIGR01990">
    <property type="entry name" value="bPGM"/>
    <property type="match status" value="1"/>
</dbReference>
<dbReference type="InterPro" id="IPR010976">
    <property type="entry name" value="B-phosphoglucomutase_hydrolase"/>
</dbReference>
<feature type="binding site" evidence="4">
    <location>
        <position position="12"/>
    </location>
    <ligand>
        <name>Mg(2+)</name>
        <dbReference type="ChEBI" id="CHEBI:18420"/>
    </ligand>
</feature>
<feature type="active site" description="Proton donor/acceptor" evidence="2">
    <location>
        <position position="10"/>
    </location>
</feature>
<dbReference type="SFLD" id="SFLDS00003">
    <property type="entry name" value="Haloacid_Dehalogenase"/>
    <property type="match status" value="1"/>
</dbReference>
<feature type="binding site" evidence="4">
    <location>
        <position position="171"/>
    </location>
    <ligand>
        <name>Mg(2+)</name>
        <dbReference type="ChEBI" id="CHEBI:18420"/>
    </ligand>
</feature>
<dbReference type="SFLD" id="SFLDG01129">
    <property type="entry name" value="C1.5:_HAD__Beta-PGM__Phosphata"/>
    <property type="match status" value="1"/>
</dbReference>
<comment type="similarity">
    <text evidence="1">Belongs to the HAD-like hydrolase superfamily. CbbY/CbbZ/Gph/YieH family.</text>
</comment>
<feature type="active site" description="Proton donor/acceptor" evidence="2">
    <location>
        <position position="12"/>
    </location>
</feature>
<dbReference type="InterPro" id="IPR036412">
    <property type="entry name" value="HAD-like_sf"/>
</dbReference>
<evidence type="ECO:0000313" key="6">
    <source>
        <dbReference type="EMBL" id="ROQ18321.1"/>
    </source>
</evidence>
<dbReference type="GO" id="GO:0000287">
    <property type="term" value="F:magnesium ion binding"/>
    <property type="evidence" value="ECO:0007669"/>
    <property type="project" value="InterPro"/>
</dbReference>
<dbReference type="InterPro" id="IPR010972">
    <property type="entry name" value="Beta-PGM"/>
</dbReference>
<reference evidence="6 7" key="1">
    <citation type="submission" date="2018-11" db="EMBL/GenBank/DDBJ databases">
        <title>Genomic Encyclopedia of Type Strains, Phase IV (KMG-IV): sequencing the most valuable type-strain genomes for metagenomic binning, comparative biology and taxonomic classification.</title>
        <authorList>
            <person name="Goeker M."/>
        </authorList>
    </citation>
    <scope>NUCLEOTIDE SEQUENCE [LARGE SCALE GENOMIC DNA]</scope>
    <source>
        <strain evidence="6 7">DSM 16974</strain>
    </source>
</reference>
<dbReference type="Gene3D" id="3.40.50.1000">
    <property type="entry name" value="HAD superfamily/HAD-like"/>
    <property type="match status" value="1"/>
</dbReference>
<proteinExistence type="inferred from homology"/>
<dbReference type="NCBIfam" id="TIGR01509">
    <property type="entry name" value="HAD-SF-IA-v3"/>
    <property type="match status" value="1"/>
</dbReference>
<feature type="site" description="Important for catalytic activity and assists the phosphoryl transfer reaction to Asp8 by balancing charge and orienting the reacting groups" evidence="5">
    <location>
        <position position="115"/>
    </location>
</feature>
<gene>
    <name evidence="6" type="ORF">EDC38_2543</name>
</gene>
<feature type="binding site" evidence="3">
    <location>
        <position position="146"/>
    </location>
    <ligand>
        <name>substrate</name>
    </ligand>
</feature>
<name>A0A3N1NSC2_9GAMM</name>
<keyword evidence="7" id="KW-1185">Reference proteome</keyword>
<dbReference type="AlphaFoldDB" id="A0A3N1NSC2"/>
<comment type="caution">
    <text evidence="6">The sequence shown here is derived from an EMBL/GenBank/DDBJ whole genome shotgun (WGS) entry which is preliminary data.</text>
</comment>
<feature type="binding site" evidence="3">
    <location>
        <position position="77"/>
    </location>
    <ligand>
        <name>substrate</name>
    </ligand>
</feature>
<feature type="binding site" evidence="3">
    <location>
        <position position="53"/>
    </location>
    <ligand>
        <name>substrate</name>
    </ligand>
</feature>
<feature type="binding site" evidence="4">
    <location>
        <position position="10"/>
    </location>
    <ligand>
        <name>Mg(2+)</name>
        <dbReference type="ChEBI" id="CHEBI:18420"/>
    </ligand>
</feature>
<feature type="binding site" evidence="3">
    <location>
        <begin position="115"/>
        <end position="119"/>
    </location>
    <ligand>
        <name>substrate</name>
    </ligand>
</feature>
<protein>
    <submittedName>
        <fullName evidence="6">Beta-phosphoglucomutase</fullName>
    </submittedName>
</protein>
<sequence length="218" mass="23638">MTAYRAAIFDLDGVIADTARLHLAAWQQLAEEEGFRLPADADERLKGVDRMASLEIVLEGASRPYREDEKLALADRKNQRYQQLVTQLTPADLLPGAAQLLDQLAEWNIPMALASASKNARAVIDGLGIAHRFDYIADAARVKHPKPDPEIFTLAARGLGVEPALCVGIEDAAAGVTAIKRAGMYAVGIGDDRVLAEADQCVPSLADFRPDSCFEARR</sequence>
<dbReference type="GO" id="GO:0008801">
    <property type="term" value="F:beta-phosphoglucomutase activity"/>
    <property type="evidence" value="ECO:0007669"/>
    <property type="project" value="InterPro"/>
</dbReference>
<dbReference type="InterPro" id="IPR006439">
    <property type="entry name" value="HAD-SF_hydro_IA"/>
</dbReference>
<evidence type="ECO:0000313" key="7">
    <source>
        <dbReference type="Proteomes" id="UP000273643"/>
    </source>
</evidence>